<dbReference type="EMBL" id="AAXW01000002">
    <property type="protein sequence ID" value="EAZ93983.1"/>
    <property type="molecule type" value="Genomic_DNA"/>
</dbReference>
<accession>A3IJK1</accession>
<proteinExistence type="predicted"/>
<comment type="caution">
    <text evidence="1">The sequence shown here is derived from an EMBL/GenBank/DDBJ whole genome shotgun (WGS) entry which is preliminary data.</text>
</comment>
<organism evidence="1 2">
    <name type="scientific">Crocosphaera chwakensis CCY0110</name>
    <dbReference type="NCBI Taxonomy" id="391612"/>
    <lineage>
        <taxon>Bacteria</taxon>
        <taxon>Bacillati</taxon>
        <taxon>Cyanobacteriota</taxon>
        <taxon>Cyanophyceae</taxon>
        <taxon>Oscillatoriophycideae</taxon>
        <taxon>Chroococcales</taxon>
        <taxon>Aphanothecaceae</taxon>
        <taxon>Crocosphaera</taxon>
        <taxon>Crocosphaera chwakensis</taxon>
    </lineage>
</organism>
<dbReference type="Proteomes" id="UP000003781">
    <property type="component" value="Unassembled WGS sequence"/>
</dbReference>
<reference evidence="1 2" key="1">
    <citation type="submission" date="2007-03" db="EMBL/GenBank/DDBJ databases">
        <authorList>
            <person name="Stal L."/>
            <person name="Ferriera S."/>
            <person name="Johnson J."/>
            <person name="Kravitz S."/>
            <person name="Beeson K."/>
            <person name="Sutton G."/>
            <person name="Rogers Y.-H."/>
            <person name="Friedman R."/>
            <person name="Frazier M."/>
            <person name="Venter J.C."/>
        </authorList>
    </citation>
    <scope>NUCLEOTIDE SEQUENCE [LARGE SCALE GENOMIC DNA]</scope>
    <source>
        <strain evidence="1 2">CCY0110</strain>
    </source>
</reference>
<gene>
    <name evidence="1" type="ORF">CY0110_19347</name>
</gene>
<name>A3IJK1_9CHRO</name>
<keyword evidence="2" id="KW-1185">Reference proteome</keyword>
<evidence type="ECO:0000313" key="1">
    <source>
        <dbReference type="EMBL" id="EAZ93983.1"/>
    </source>
</evidence>
<sequence length="38" mass="4168">MKVPRSVIKGKSPIKTSCSLISPVSLFIKRVGTYICTE</sequence>
<dbReference type="AlphaFoldDB" id="A3IJK1"/>
<evidence type="ECO:0000313" key="2">
    <source>
        <dbReference type="Proteomes" id="UP000003781"/>
    </source>
</evidence>
<protein>
    <submittedName>
        <fullName evidence="1">Uncharacterized protein</fullName>
    </submittedName>
</protein>